<keyword evidence="4" id="KW-1185">Reference proteome</keyword>
<dbReference type="Pfam" id="PF00534">
    <property type="entry name" value="Glycos_transf_1"/>
    <property type="match status" value="1"/>
</dbReference>
<dbReference type="Proteomes" id="UP000595894">
    <property type="component" value="Chromosome"/>
</dbReference>
<name>A0A974S3S4_9SPHN</name>
<dbReference type="PANTHER" id="PTHR12526">
    <property type="entry name" value="GLYCOSYLTRANSFERASE"/>
    <property type="match status" value="1"/>
</dbReference>
<dbReference type="KEGG" id="sari:H5J25_15895"/>
<evidence type="ECO:0000259" key="2">
    <source>
        <dbReference type="Pfam" id="PF13439"/>
    </source>
</evidence>
<evidence type="ECO:0000313" key="4">
    <source>
        <dbReference type="Proteomes" id="UP000595894"/>
    </source>
</evidence>
<reference evidence="4" key="1">
    <citation type="submission" date="2020-09" db="EMBL/GenBank/DDBJ databases">
        <title>Sphingomonas sp., a new species isolated from pork steak.</title>
        <authorList>
            <person name="Heidler von Heilborn D."/>
        </authorList>
    </citation>
    <scope>NUCLEOTIDE SEQUENCE [LARGE SCALE GENOMIC DNA]</scope>
</reference>
<evidence type="ECO:0000313" key="3">
    <source>
        <dbReference type="EMBL" id="QQV76858.1"/>
    </source>
</evidence>
<evidence type="ECO:0000259" key="1">
    <source>
        <dbReference type="Pfam" id="PF00534"/>
    </source>
</evidence>
<accession>A0A974S3S4</accession>
<dbReference type="Pfam" id="PF13439">
    <property type="entry name" value="Glyco_transf_4"/>
    <property type="match status" value="1"/>
</dbReference>
<dbReference type="PANTHER" id="PTHR12526:SF636">
    <property type="entry name" value="BLL3647 PROTEIN"/>
    <property type="match status" value="1"/>
</dbReference>
<dbReference type="CDD" id="cd03811">
    <property type="entry name" value="GT4_GT28_WabH-like"/>
    <property type="match status" value="1"/>
</dbReference>
<sequence>MDKPFPAGPRHILTYAETWRGGGVERVQLRLARGWIAAGWRVTLVLGDPEGPLASEAPDGLEILPLGSGGMLPLMRLLPDIVAERRPDVIFCPGNHYTGAAAWLRLRLGRTCPPIVAKVSNALGRPDQRFAVAWAYRRWLALHHRFVSRLVAMTPAMADEAADAMRIPRGAIAIIPNPPVLPIPGATPPVLPGGRFILGVGRLAPQKRWDRLIAAVPKLADRDLSVVILGEGDARAALTAQIAALGLGHRVHLPGHSADPLPTIARAVAVVLVSDFEGVPSVLREALSLGTPVVTTGSSVAVREIVTGPDLGTVLAAGDEAGLIAAIDHWGAPGQPRPAPVPQPGEGAADEYLRLFESVIG</sequence>
<gene>
    <name evidence="3" type="ORF">H5J25_15895</name>
</gene>
<proteinExistence type="predicted"/>
<dbReference type="RefSeq" id="WP_202092750.1">
    <property type="nucleotide sequence ID" value="NZ_CP061035.1"/>
</dbReference>
<dbReference type="AlphaFoldDB" id="A0A974S3S4"/>
<dbReference type="SUPFAM" id="SSF53756">
    <property type="entry name" value="UDP-Glycosyltransferase/glycogen phosphorylase"/>
    <property type="match status" value="1"/>
</dbReference>
<feature type="domain" description="Glycosyltransferase subfamily 4-like N-terminal" evidence="2">
    <location>
        <begin position="22"/>
        <end position="177"/>
    </location>
</feature>
<dbReference type="EMBL" id="CP061035">
    <property type="protein sequence ID" value="QQV76858.1"/>
    <property type="molecule type" value="Genomic_DNA"/>
</dbReference>
<dbReference type="Gene3D" id="3.40.50.2000">
    <property type="entry name" value="Glycogen Phosphorylase B"/>
    <property type="match status" value="2"/>
</dbReference>
<organism evidence="3 4">
    <name type="scientific">Sphingomonas aliaeris</name>
    <dbReference type="NCBI Taxonomy" id="2759526"/>
    <lineage>
        <taxon>Bacteria</taxon>
        <taxon>Pseudomonadati</taxon>
        <taxon>Pseudomonadota</taxon>
        <taxon>Alphaproteobacteria</taxon>
        <taxon>Sphingomonadales</taxon>
        <taxon>Sphingomonadaceae</taxon>
        <taxon>Sphingomonas</taxon>
    </lineage>
</organism>
<dbReference type="InterPro" id="IPR028098">
    <property type="entry name" value="Glyco_trans_4-like_N"/>
</dbReference>
<dbReference type="InterPro" id="IPR001296">
    <property type="entry name" value="Glyco_trans_1"/>
</dbReference>
<dbReference type="GO" id="GO:0016757">
    <property type="term" value="F:glycosyltransferase activity"/>
    <property type="evidence" value="ECO:0007669"/>
    <property type="project" value="UniProtKB-ARBA"/>
</dbReference>
<feature type="domain" description="Glycosyl transferase family 1" evidence="1">
    <location>
        <begin position="195"/>
        <end position="329"/>
    </location>
</feature>
<protein>
    <submittedName>
        <fullName evidence="3">Glycosyltransferase</fullName>
    </submittedName>
</protein>